<evidence type="ECO:0000313" key="3">
    <source>
        <dbReference type="Proteomes" id="UP000624244"/>
    </source>
</evidence>
<evidence type="ECO:0000313" key="2">
    <source>
        <dbReference type="EMBL" id="KAF5847270.1"/>
    </source>
</evidence>
<protein>
    <submittedName>
        <fullName evidence="2">Uncharacterized protein</fullName>
    </submittedName>
</protein>
<comment type="caution">
    <text evidence="2">The sequence shown here is derived from an EMBL/GenBank/DDBJ whole genome shotgun (WGS) entry which is preliminary data.</text>
</comment>
<proteinExistence type="predicted"/>
<name>A0A8H5ZDI1_COCSA</name>
<feature type="region of interest" description="Disordered" evidence="1">
    <location>
        <begin position="122"/>
        <end position="154"/>
    </location>
</feature>
<dbReference type="AlphaFoldDB" id="A0A8H5ZDI1"/>
<evidence type="ECO:0000256" key="1">
    <source>
        <dbReference type="SAM" id="MobiDB-lite"/>
    </source>
</evidence>
<sequence>MHDTPPSQLSPPQRLNTTFSSPNNPIPRCCELFRHVPASVSCLASPLAERRAPFFSQSVPRQTDLDSCSGQPAPIRASGLSDASLYPSQKLVLKYFLPLSMACANHSRVSSIHYGHPPPLPPRASEIRTLGPHNRAPTTPGNQQPSSKPLPSTASHLHAYIQHEHEQPACTPPHTILHTRLETAPTLLLLLLLLFAQMQTSFVAAGP</sequence>
<organism evidence="2 3">
    <name type="scientific">Cochliobolus sativus</name>
    <name type="common">Common root rot and spot blotch fungus</name>
    <name type="synonym">Bipolaris sorokiniana</name>
    <dbReference type="NCBI Taxonomy" id="45130"/>
    <lineage>
        <taxon>Eukaryota</taxon>
        <taxon>Fungi</taxon>
        <taxon>Dikarya</taxon>
        <taxon>Ascomycota</taxon>
        <taxon>Pezizomycotina</taxon>
        <taxon>Dothideomycetes</taxon>
        <taxon>Pleosporomycetidae</taxon>
        <taxon>Pleosporales</taxon>
        <taxon>Pleosporineae</taxon>
        <taxon>Pleosporaceae</taxon>
        <taxon>Bipolaris</taxon>
    </lineage>
</organism>
<reference evidence="2" key="1">
    <citation type="submission" date="2019-11" db="EMBL/GenBank/DDBJ databases">
        <title>Bipolaris sorokiniana Genome sequencing.</title>
        <authorList>
            <person name="Wang H."/>
        </authorList>
    </citation>
    <scope>NUCLEOTIDE SEQUENCE</scope>
</reference>
<feature type="region of interest" description="Disordered" evidence="1">
    <location>
        <begin position="1"/>
        <end position="20"/>
    </location>
</feature>
<feature type="compositionally biased region" description="Polar residues" evidence="1">
    <location>
        <begin position="136"/>
        <end position="154"/>
    </location>
</feature>
<gene>
    <name evidence="2" type="ORF">GGP41_003532</name>
</gene>
<dbReference type="EMBL" id="WNKQ01000014">
    <property type="protein sequence ID" value="KAF5847270.1"/>
    <property type="molecule type" value="Genomic_DNA"/>
</dbReference>
<dbReference type="Proteomes" id="UP000624244">
    <property type="component" value="Unassembled WGS sequence"/>
</dbReference>
<accession>A0A8H5ZDI1</accession>